<gene>
    <name evidence="2" type="ORF">PLEPLA_LOCUS29427</name>
</gene>
<proteinExistence type="predicted"/>
<dbReference type="Proteomes" id="UP001153269">
    <property type="component" value="Unassembled WGS sequence"/>
</dbReference>
<feature type="compositionally biased region" description="Low complexity" evidence="1">
    <location>
        <begin position="68"/>
        <end position="87"/>
    </location>
</feature>
<keyword evidence="3" id="KW-1185">Reference proteome</keyword>
<evidence type="ECO:0000256" key="1">
    <source>
        <dbReference type="SAM" id="MobiDB-lite"/>
    </source>
</evidence>
<feature type="region of interest" description="Disordered" evidence="1">
    <location>
        <begin position="37"/>
        <end position="88"/>
    </location>
</feature>
<organism evidence="2 3">
    <name type="scientific">Pleuronectes platessa</name>
    <name type="common">European plaice</name>
    <dbReference type="NCBI Taxonomy" id="8262"/>
    <lineage>
        <taxon>Eukaryota</taxon>
        <taxon>Metazoa</taxon>
        <taxon>Chordata</taxon>
        <taxon>Craniata</taxon>
        <taxon>Vertebrata</taxon>
        <taxon>Euteleostomi</taxon>
        <taxon>Actinopterygii</taxon>
        <taxon>Neopterygii</taxon>
        <taxon>Teleostei</taxon>
        <taxon>Neoteleostei</taxon>
        <taxon>Acanthomorphata</taxon>
        <taxon>Carangaria</taxon>
        <taxon>Pleuronectiformes</taxon>
        <taxon>Pleuronectoidei</taxon>
        <taxon>Pleuronectidae</taxon>
        <taxon>Pleuronectes</taxon>
    </lineage>
</organism>
<dbReference type="AlphaFoldDB" id="A0A9N7V2M9"/>
<accession>A0A9N7V2M9</accession>
<sequence length="100" mass="10769">MDPALCLLYAHAKCDSLLRIKRRVHRPPCGEDVALKPASVRSPPGRCTWSVEKTEQEEEGSVSAGYLSPSANPSAPASGGAVSKPGPDNSEEWMLWCYSP</sequence>
<evidence type="ECO:0000313" key="3">
    <source>
        <dbReference type="Proteomes" id="UP001153269"/>
    </source>
</evidence>
<reference evidence="2" key="1">
    <citation type="submission" date="2020-03" db="EMBL/GenBank/DDBJ databases">
        <authorList>
            <person name="Weist P."/>
        </authorList>
    </citation>
    <scope>NUCLEOTIDE SEQUENCE</scope>
</reference>
<comment type="caution">
    <text evidence="2">The sequence shown here is derived from an EMBL/GenBank/DDBJ whole genome shotgun (WGS) entry which is preliminary data.</text>
</comment>
<name>A0A9N7V2M9_PLEPL</name>
<dbReference type="EMBL" id="CADEAL010002680">
    <property type="protein sequence ID" value="CAB1441677.1"/>
    <property type="molecule type" value="Genomic_DNA"/>
</dbReference>
<protein>
    <submittedName>
        <fullName evidence="2">Uncharacterized protein</fullName>
    </submittedName>
</protein>
<evidence type="ECO:0000313" key="2">
    <source>
        <dbReference type="EMBL" id="CAB1441677.1"/>
    </source>
</evidence>